<dbReference type="SUPFAM" id="SSF56322">
    <property type="entry name" value="ADC synthase"/>
    <property type="match status" value="1"/>
</dbReference>
<dbReference type="NCBIfam" id="TIGR00543">
    <property type="entry name" value="isochor_syn"/>
    <property type="match status" value="1"/>
</dbReference>
<evidence type="ECO:0000313" key="7">
    <source>
        <dbReference type="EMBL" id="QHT70017.1"/>
    </source>
</evidence>
<dbReference type="KEGG" id="rhoz:GXP67_26915"/>
<organism evidence="7 8">
    <name type="scientific">Rhodocytophaga rosea</name>
    <dbReference type="NCBI Taxonomy" id="2704465"/>
    <lineage>
        <taxon>Bacteria</taxon>
        <taxon>Pseudomonadati</taxon>
        <taxon>Bacteroidota</taxon>
        <taxon>Cytophagia</taxon>
        <taxon>Cytophagales</taxon>
        <taxon>Rhodocytophagaceae</taxon>
        <taxon>Rhodocytophaga</taxon>
    </lineage>
</organism>
<accession>A0A6C0GQ14</accession>
<dbReference type="InterPro" id="IPR015890">
    <property type="entry name" value="Chorismate_C"/>
</dbReference>
<evidence type="ECO:0000256" key="5">
    <source>
        <dbReference type="ARBA" id="ARBA00041564"/>
    </source>
</evidence>
<dbReference type="GO" id="GO:0008909">
    <property type="term" value="F:isochorismate synthase activity"/>
    <property type="evidence" value="ECO:0007669"/>
    <property type="project" value="UniProtKB-EC"/>
</dbReference>
<dbReference type="InterPro" id="IPR005801">
    <property type="entry name" value="ADC_synthase"/>
</dbReference>
<reference evidence="7 8" key="1">
    <citation type="submission" date="2020-01" db="EMBL/GenBank/DDBJ databases">
        <authorList>
            <person name="Kim M.K."/>
        </authorList>
    </citation>
    <scope>NUCLEOTIDE SEQUENCE [LARGE SCALE GENOMIC DNA]</scope>
    <source>
        <strain evidence="7 8">172606-1</strain>
    </source>
</reference>
<dbReference type="AlphaFoldDB" id="A0A6C0GQ14"/>
<gene>
    <name evidence="7" type="ORF">GXP67_26915</name>
</gene>
<evidence type="ECO:0000256" key="2">
    <source>
        <dbReference type="ARBA" id="ARBA00005297"/>
    </source>
</evidence>
<dbReference type="Pfam" id="PF00425">
    <property type="entry name" value="Chorismate_bind"/>
    <property type="match status" value="1"/>
</dbReference>
<protein>
    <recommendedName>
        <fullName evidence="3">isochorismate synthase</fullName>
        <ecNumber evidence="3">5.4.4.2</ecNumber>
    </recommendedName>
    <alternativeName>
        <fullName evidence="5">Isochorismate mutase</fullName>
    </alternativeName>
</protein>
<dbReference type="InterPro" id="IPR004561">
    <property type="entry name" value="IsoChor_synthase"/>
</dbReference>
<dbReference type="EMBL" id="CP048222">
    <property type="protein sequence ID" value="QHT70017.1"/>
    <property type="molecule type" value="Genomic_DNA"/>
</dbReference>
<dbReference type="Proteomes" id="UP000480178">
    <property type="component" value="Chromosome"/>
</dbReference>
<sequence>MSVNQSILSAKKSALFEALFQTAQVQQVPLAFWRLPKSEEIHCIADLSGSTTRKIDLEELPAGFAFSPFINPDGQQTLFIKADIHYTIQDNQLSQSVLPGQDTLFNKQQAFQEELQLKLEQLHQAVPGRAGEIAVMAAESSPEDRDYFTDIVARGRRAIAKGNFQKVVLSRTRTVQLLENYNPADTFYRLCQFYPQAFVSWVYIPGIGMWMGASPEILISIDKQQFFRTVSLAGTQPYRAQIPVSRAVWTQKEIEEQALVCRYIVNCFKKIRLREYEEIGPKTVIAGNLMHLRTDFIVDMQATNFPQLGTVMLELLHPTSAVCGMPKEPALEFIRTHERHQRQFYSGYLGPVNINQETHLFVNLRCMQIQSGKAILYAGAGITSDSNPEREWAETEFKCQTLLKVLEKAV</sequence>
<keyword evidence="4" id="KW-0413">Isomerase</keyword>
<feature type="domain" description="Chorismate-utilising enzyme C-terminal" evidence="6">
    <location>
        <begin position="146"/>
        <end position="398"/>
    </location>
</feature>
<dbReference type="EC" id="5.4.4.2" evidence="3"/>
<comment type="catalytic activity">
    <reaction evidence="1">
        <text>chorismate = isochorismate</text>
        <dbReference type="Rhea" id="RHEA:18985"/>
        <dbReference type="ChEBI" id="CHEBI:29748"/>
        <dbReference type="ChEBI" id="CHEBI:29780"/>
        <dbReference type="EC" id="5.4.4.2"/>
    </reaction>
</comment>
<dbReference type="PANTHER" id="PTHR42839">
    <property type="entry name" value="ISOCHORISMATE SYNTHASE ENTC"/>
    <property type="match status" value="1"/>
</dbReference>
<evidence type="ECO:0000259" key="6">
    <source>
        <dbReference type="Pfam" id="PF00425"/>
    </source>
</evidence>
<dbReference type="RefSeq" id="WP_162446000.1">
    <property type="nucleotide sequence ID" value="NZ_CP048222.1"/>
</dbReference>
<evidence type="ECO:0000256" key="1">
    <source>
        <dbReference type="ARBA" id="ARBA00000799"/>
    </source>
</evidence>
<evidence type="ECO:0000256" key="3">
    <source>
        <dbReference type="ARBA" id="ARBA00012824"/>
    </source>
</evidence>
<proteinExistence type="inferred from homology"/>
<dbReference type="PANTHER" id="PTHR42839:SF2">
    <property type="entry name" value="ISOCHORISMATE SYNTHASE ENTC"/>
    <property type="match status" value="1"/>
</dbReference>
<keyword evidence="8" id="KW-1185">Reference proteome</keyword>
<evidence type="ECO:0000313" key="8">
    <source>
        <dbReference type="Proteomes" id="UP000480178"/>
    </source>
</evidence>
<dbReference type="Gene3D" id="3.60.120.10">
    <property type="entry name" value="Anthranilate synthase"/>
    <property type="match status" value="1"/>
</dbReference>
<comment type="similarity">
    <text evidence="2">Belongs to the isochorismate synthase family.</text>
</comment>
<evidence type="ECO:0000256" key="4">
    <source>
        <dbReference type="ARBA" id="ARBA00023235"/>
    </source>
</evidence>
<name>A0A6C0GQ14_9BACT</name>